<reference evidence="2 3" key="1">
    <citation type="submission" date="2016-10" db="EMBL/GenBank/DDBJ databases">
        <authorList>
            <person name="de Groot N.N."/>
        </authorList>
    </citation>
    <scope>NUCLEOTIDE SEQUENCE [LARGE SCALE GENOMIC DNA]</scope>
    <source>
        <strain evidence="2 3">CGMCC 4.2026</strain>
    </source>
</reference>
<protein>
    <submittedName>
        <fullName evidence="2">Integrase core domain-containing protein</fullName>
    </submittedName>
</protein>
<sequence>MQASGLLATDFFHIDTVTLRRLYVFYVMEVGTRTVHILGLTGHPTTAWATQLARNLLTDLGQRSSSFQYLLRDRDSKYTQPFDSVFTADGVEILKSAPQTPRMNAHAERAIRTIRAECTDRLLIYNEQHLRHVLAEYSQHYNTSRPHRALQLRAPGDKPNVIPSPAHRIQGHDILNGLIHEYRQAT</sequence>
<dbReference type="AlphaFoldDB" id="A0A1H8V463"/>
<dbReference type="STRING" id="310780.SAMN05216267_11052"/>
<feature type="domain" description="Integrase catalytic" evidence="1">
    <location>
        <begin position="1"/>
        <end position="163"/>
    </location>
</feature>
<dbReference type="GO" id="GO:0015074">
    <property type="term" value="P:DNA integration"/>
    <property type="evidence" value="ECO:0007669"/>
    <property type="project" value="InterPro"/>
</dbReference>
<evidence type="ECO:0000313" key="3">
    <source>
        <dbReference type="Proteomes" id="UP000181951"/>
    </source>
</evidence>
<gene>
    <name evidence="2" type="ORF">SAMN05216267_11052</name>
</gene>
<dbReference type="SUPFAM" id="SSF53098">
    <property type="entry name" value="Ribonuclease H-like"/>
    <property type="match status" value="1"/>
</dbReference>
<name>A0A1H8V463_9ACTN</name>
<dbReference type="RefSeq" id="WP_245791814.1">
    <property type="nucleotide sequence ID" value="NZ_FODD01000105.1"/>
</dbReference>
<dbReference type="Gene3D" id="3.30.420.10">
    <property type="entry name" value="Ribonuclease H-like superfamily/Ribonuclease H"/>
    <property type="match status" value="1"/>
</dbReference>
<accession>A0A1H8V463</accession>
<proteinExistence type="predicted"/>
<dbReference type="InterPro" id="IPR036397">
    <property type="entry name" value="RNaseH_sf"/>
</dbReference>
<keyword evidence="3" id="KW-1185">Reference proteome</keyword>
<evidence type="ECO:0000313" key="2">
    <source>
        <dbReference type="EMBL" id="SEP10186.1"/>
    </source>
</evidence>
<dbReference type="InterPro" id="IPR001584">
    <property type="entry name" value="Integrase_cat-core"/>
</dbReference>
<dbReference type="InterPro" id="IPR012337">
    <property type="entry name" value="RNaseH-like_sf"/>
</dbReference>
<dbReference type="Proteomes" id="UP000181951">
    <property type="component" value="Unassembled WGS sequence"/>
</dbReference>
<organism evidence="2 3">
    <name type="scientific">Actinacidiphila rubida</name>
    <dbReference type="NCBI Taxonomy" id="310780"/>
    <lineage>
        <taxon>Bacteria</taxon>
        <taxon>Bacillati</taxon>
        <taxon>Actinomycetota</taxon>
        <taxon>Actinomycetes</taxon>
        <taxon>Kitasatosporales</taxon>
        <taxon>Streptomycetaceae</taxon>
        <taxon>Actinacidiphila</taxon>
    </lineage>
</organism>
<dbReference type="EMBL" id="FODD01000105">
    <property type="protein sequence ID" value="SEP10186.1"/>
    <property type="molecule type" value="Genomic_DNA"/>
</dbReference>
<dbReference type="Pfam" id="PF13683">
    <property type="entry name" value="rve_3"/>
    <property type="match status" value="1"/>
</dbReference>
<evidence type="ECO:0000259" key="1">
    <source>
        <dbReference type="PROSITE" id="PS50994"/>
    </source>
</evidence>
<dbReference type="GO" id="GO:0003676">
    <property type="term" value="F:nucleic acid binding"/>
    <property type="evidence" value="ECO:0007669"/>
    <property type="project" value="InterPro"/>
</dbReference>
<dbReference type="PROSITE" id="PS50994">
    <property type="entry name" value="INTEGRASE"/>
    <property type="match status" value="1"/>
</dbReference>